<dbReference type="RefSeq" id="WP_234982620.1">
    <property type="nucleotide sequence ID" value="NZ_FQVW01000017.1"/>
</dbReference>
<dbReference type="STRING" id="930117.SAMN05216225_101733"/>
<dbReference type="AlphaFoldDB" id="A0A1M5HF29"/>
<accession>A0A1M5HF29</accession>
<gene>
    <name evidence="1" type="ORF">SAMN05216225_101733</name>
</gene>
<sequence>MSVINDFANGNAAWKVYKKLHAENQNRELYIFHTSNEEIKVIEQPYIGVRRKI</sequence>
<dbReference type="EMBL" id="FQVW01000017">
    <property type="protein sequence ID" value="SHG14540.1"/>
    <property type="molecule type" value="Genomic_DNA"/>
</dbReference>
<proteinExistence type="predicted"/>
<reference evidence="1 2" key="1">
    <citation type="submission" date="2016-11" db="EMBL/GenBank/DDBJ databases">
        <authorList>
            <person name="Jaros S."/>
            <person name="Januszkiewicz K."/>
            <person name="Wedrychowicz H."/>
        </authorList>
    </citation>
    <scope>NUCLEOTIDE SEQUENCE [LARGE SCALE GENOMIC DNA]</scope>
    <source>
        <strain evidence="1 2">IBRC-M 10683</strain>
    </source>
</reference>
<evidence type="ECO:0000313" key="2">
    <source>
        <dbReference type="Proteomes" id="UP000183988"/>
    </source>
</evidence>
<organism evidence="1 2">
    <name type="scientific">Ornithinibacillus halophilus</name>
    <dbReference type="NCBI Taxonomy" id="930117"/>
    <lineage>
        <taxon>Bacteria</taxon>
        <taxon>Bacillati</taxon>
        <taxon>Bacillota</taxon>
        <taxon>Bacilli</taxon>
        <taxon>Bacillales</taxon>
        <taxon>Bacillaceae</taxon>
        <taxon>Ornithinibacillus</taxon>
    </lineage>
</organism>
<name>A0A1M5HF29_9BACI</name>
<keyword evidence="2" id="KW-1185">Reference proteome</keyword>
<protein>
    <submittedName>
        <fullName evidence="1">Uncharacterized protein</fullName>
    </submittedName>
</protein>
<evidence type="ECO:0000313" key="1">
    <source>
        <dbReference type="EMBL" id="SHG14540.1"/>
    </source>
</evidence>
<dbReference type="Proteomes" id="UP000183988">
    <property type="component" value="Unassembled WGS sequence"/>
</dbReference>